<name>A0A0A9BJL6_ARUDO</name>
<proteinExistence type="predicted"/>
<dbReference type="AlphaFoldDB" id="A0A0A9BJL6"/>
<sequence>MGLSLFCACAVLLTVGALESFTLLIVSTGLDIWMDYASVIDANLDVC</sequence>
<evidence type="ECO:0000313" key="1">
    <source>
        <dbReference type="EMBL" id="JAD63556.1"/>
    </source>
</evidence>
<reference evidence="1" key="1">
    <citation type="submission" date="2014-09" db="EMBL/GenBank/DDBJ databases">
        <authorList>
            <person name="Magalhaes I.L.F."/>
            <person name="Oliveira U."/>
            <person name="Santos F.R."/>
            <person name="Vidigal T.H.D.A."/>
            <person name="Brescovit A.D."/>
            <person name="Santos A.J."/>
        </authorList>
    </citation>
    <scope>NUCLEOTIDE SEQUENCE</scope>
    <source>
        <tissue evidence="1">Shoot tissue taken approximately 20 cm above the soil surface</tissue>
    </source>
</reference>
<organism evidence="1">
    <name type="scientific">Arundo donax</name>
    <name type="common">Giant reed</name>
    <name type="synonym">Donax arundinaceus</name>
    <dbReference type="NCBI Taxonomy" id="35708"/>
    <lineage>
        <taxon>Eukaryota</taxon>
        <taxon>Viridiplantae</taxon>
        <taxon>Streptophyta</taxon>
        <taxon>Embryophyta</taxon>
        <taxon>Tracheophyta</taxon>
        <taxon>Spermatophyta</taxon>
        <taxon>Magnoliopsida</taxon>
        <taxon>Liliopsida</taxon>
        <taxon>Poales</taxon>
        <taxon>Poaceae</taxon>
        <taxon>PACMAD clade</taxon>
        <taxon>Arundinoideae</taxon>
        <taxon>Arundineae</taxon>
        <taxon>Arundo</taxon>
    </lineage>
</organism>
<protein>
    <submittedName>
        <fullName evidence="1">Uncharacterized protein</fullName>
    </submittedName>
</protein>
<reference evidence="1" key="2">
    <citation type="journal article" date="2015" name="Data Brief">
        <title>Shoot transcriptome of the giant reed, Arundo donax.</title>
        <authorList>
            <person name="Barrero R.A."/>
            <person name="Guerrero F.D."/>
            <person name="Moolhuijzen P."/>
            <person name="Goolsby J.A."/>
            <person name="Tidwell J."/>
            <person name="Bellgard S.E."/>
            <person name="Bellgard M.I."/>
        </authorList>
    </citation>
    <scope>NUCLEOTIDE SEQUENCE</scope>
    <source>
        <tissue evidence="1">Shoot tissue taken approximately 20 cm above the soil surface</tissue>
    </source>
</reference>
<dbReference type="EMBL" id="GBRH01234339">
    <property type="protein sequence ID" value="JAD63556.1"/>
    <property type="molecule type" value="Transcribed_RNA"/>
</dbReference>
<accession>A0A0A9BJL6</accession>